<proteinExistence type="predicted"/>
<protein>
    <submittedName>
        <fullName evidence="1">Uncharacterized protein</fullName>
    </submittedName>
</protein>
<dbReference type="EMBL" id="QGKY02001015">
    <property type="protein sequence ID" value="KAF2571202.1"/>
    <property type="molecule type" value="Genomic_DNA"/>
</dbReference>
<gene>
    <name evidence="1" type="ORF">F2Q70_00003964</name>
</gene>
<reference evidence="1" key="1">
    <citation type="submission" date="2019-12" db="EMBL/GenBank/DDBJ databases">
        <title>Genome sequencing and annotation of Brassica cretica.</title>
        <authorList>
            <person name="Studholme D.J."/>
            <person name="Sarris P.F."/>
        </authorList>
    </citation>
    <scope>NUCLEOTIDE SEQUENCE</scope>
    <source>
        <strain evidence="1">PFS-102/07</strain>
        <tissue evidence="1">Leaf</tissue>
    </source>
</reference>
<organism evidence="1">
    <name type="scientific">Brassica cretica</name>
    <name type="common">Mustard</name>
    <dbReference type="NCBI Taxonomy" id="69181"/>
    <lineage>
        <taxon>Eukaryota</taxon>
        <taxon>Viridiplantae</taxon>
        <taxon>Streptophyta</taxon>
        <taxon>Embryophyta</taxon>
        <taxon>Tracheophyta</taxon>
        <taxon>Spermatophyta</taxon>
        <taxon>Magnoliopsida</taxon>
        <taxon>eudicotyledons</taxon>
        <taxon>Gunneridae</taxon>
        <taxon>Pentapetalae</taxon>
        <taxon>rosids</taxon>
        <taxon>malvids</taxon>
        <taxon>Brassicales</taxon>
        <taxon>Brassicaceae</taxon>
        <taxon>Brassiceae</taxon>
        <taxon>Brassica</taxon>
    </lineage>
</organism>
<comment type="caution">
    <text evidence="1">The sequence shown here is derived from an EMBL/GenBank/DDBJ whole genome shotgun (WGS) entry which is preliminary data.</text>
</comment>
<name>A0A8S9IP27_BRACR</name>
<accession>A0A8S9IP27</accession>
<sequence>MRGYGHSVNRLDRSLVWSIKRLRAVTPSTLSEVFVWPVSGQRVCASLGSLLVAWVRPTSMSDYRTDATGLLGFYRFYRLSGF</sequence>
<evidence type="ECO:0000313" key="1">
    <source>
        <dbReference type="EMBL" id="KAF2571202.1"/>
    </source>
</evidence>
<dbReference type="AlphaFoldDB" id="A0A8S9IP27"/>